<reference evidence="2" key="1">
    <citation type="submission" date="2021-01" db="EMBL/GenBank/DDBJ databases">
        <authorList>
            <person name="Corre E."/>
            <person name="Pelletier E."/>
            <person name="Niang G."/>
            <person name="Scheremetjew M."/>
            <person name="Finn R."/>
            <person name="Kale V."/>
            <person name="Holt S."/>
            <person name="Cochrane G."/>
            <person name="Meng A."/>
            <person name="Brown T."/>
            <person name="Cohen L."/>
        </authorList>
    </citation>
    <scope>NUCLEOTIDE SEQUENCE</scope>
    <source>
        <strain evidence="2">CCMP1594</strain>
    </source>
</reference>
<proteinExistence type="predicted"/>
<feature type="chain" id="PRO_5030625541" evidence="1">
    <location>
        <begin position="17"/>
        <end position="134"/>
    </location>
</feature>
<sequence length="134" mass="14803">MIKAVFFLALICSTFAGPQSYNFFNPLPKADPAKPPRQNYVPWTANTEIWRLSNAIMSQGQDVTEVYVYGKKATVTKVACLNGAQGPCYKSELEGTTFTQNDINSDKHAFVNMVTRAINMGIIIPNHVKGTNTI</sequence>
<accession>A0A7S4GC92</accession>
<evidence type="ECO:0000313" key="2">
    <source>
        <dbReference type="EMBL" id="CAE0832226.1"/>
    </source>
</evidence>
<organism evidence="2">
    <name type="scientific">Eutreptiella gymnastica</name>
    <dbReference type="NCBI Taxonomy" id="73025"/>
    <lineage>
        <taxon>Eukaryota</taxon>
        <taxon>Discoba</taxon>
        <taxon>Euglenozoa</taxon>
        <taxon>Euglenida</taxon>
        <taxon>Spirocuta</taxon>
        <taxon>Euglenophyceae</taxon>
        <taxon>Eutreptiales</taxon>
        <taxon>Eutreptiaceae</taxon>
        <taxon>Eutreptiella</taxon>
    </lineage>
</organism>
<evidence type="ECO:0000256" key="1">
    <source>
        <dbReference type="SAM" id="SignalP"/>
    </source>
</evidence>
<name>A0A7S4GC92_9EUGL</name>
<dbReference type="AlphaFoldDB" id="A0A7S4GC92"/>
<feature type="signal peptide" evidence="1">
    <location>
        <begin position="1"/>
        <end position="16"/>
    </location>
</feature>
<keyword evidence="1" id="KW-0732">Signal</keyword>
<gene>
    <name evidence="2" type="ORF">EGYM00163_LOCUS43509</name>
</gene>
<protein>
    <submittedName>
        <fullName evidence="2">Uncharacterized protein</fullName>
    </submittedName>
</protein>
<dbReference type="EMBL" id="HBJA01126385">
    <property type="protein sequence ID" value="CAE0832226.1"/>
    <property type="molecule type" value="Transcribed_RNA"/>
</dbReference>